<evidence type="ECO:0000313" key="3">
    <source>
        <dbReference type="Proteomes" id="UP000706891"/>
    </source>
</evidence>
<dbReference type="Gene3D" id="3.60.15.10">
    <property type="entry name" value="Ribonuclease Z/Hydroxyacylglutathione hydrolase-like"/>
    <property type="match status" value="1"/>
</dbReference>
<reference evidence="2" key="1">
    <citation type="submission" date="2020-08" db="EMBL/GenBank/DDBJ databases">
        <authorList>
            <person name="Cejkova D."/>
            <person name="Kubasova T."/>
            <person name="Jahodarova E."/>
            <person name="Rychlik I."/>
        </authorList>
    </citation>
    <scope>NUCLEOTIDE SEQUENCE</scope>
    <source>
        <strain evidence="2">An824</strain>
    </source>
</reference>
<dbReference type="Proteomes" id="UP000706891">
    <property type="component" value="Unassembled WGS sequence"/>
</dbReference>
<dbReference type="AlphaFoldDB" id="A0A939B560"/>
<dbReference type="SUPFAM" id="SSF56281">
    <property type="entry name" value="Metallo-hydrolase/oxidoreductase"/>
    <property type="match status" value="1"/>
</dbReference>
<name>A0A939B560_9BACT</name>
<feature type="domain" description="Metallo-beta-lactamase" evidence="1">
    <location>
        <begin position="12"/>
        <end position="195"/>
    </location>
</feature>
<keyword evidence="3" id="KW-1185">Reference proteome</keyword>
<dbReference type="EMBL" id="JACJJG010000010">
    <property type="protein sequence ID" value="MBM6672999.1"/>
    <property type="molecule type" value="Genomic_DNA"/>
</dbReference>
<sequence>MLKFISFGSGSSGNCYYIFTEKYGLLIDAGIGIRKMKKYFGDFGLSFNNIDCILVTHDHADHVKAVGFVSSTYNLPVYATEKVHEGIKRNYCVRKKIDNNNIKYINLGENILLGDFTVSTFHVPHDSLDNVGFKIKYGEQTFCLMTDIGHVTEEMAHIISEANYLVIESNYDEEMLWSGAYPEYLKKRVSGGMGHLSNKKCVQAIIENATNRLQEIWLCHLSQENNHPELARKTIELDLRETGIDYLSTVPVEVLRRNVPSKIYELK</sequence>
<comment type="caution">
    <text evidence="2">The sequence shown here is derived from an EMBL/GenBank/DDBJ whole genome shotgun (WGS) entry which is preliminary data.</text>
</comment>
<dbReference type="InterPro" id="IPR036866">
    <property type="entry name" value="RibonucZ/Hydroxyglut_hydro"/>
</dbReference>
<accession>A0A939B560</accession>
<reference evidence="2" key="2">
    <citation type="journal article" date="2021" name="Sci. Rep.">
        <title>The distribution of antibiotic resistance genes in chicken gut microbiota commensals.</title>
        <authorList>
            <person name="Juricova H."/>
            <person name="Matiasovicova J."/>
            <person name="Kubasova T."/>
            <person name="Cejkova D."/>
            <person name="Rychlik I."/>
        </authorList>
    </citation>
    <scope>NUCLEOTIDE SEQUENCE</scope>
    <source>
        <strain evidence="2">An824</strain>
    </source>
</reference>
<dbReference type="PANTHER" id="PTHR47619:SF1">
    <property type="entry name" value="EXODEOXYRIBONUCLEASE WALJ"/>
    <property type="match status" value="1"/>
</dbReference>
<dbReference type="InterPro" id="IPR001279">
    <property type="entry name" value="Metallo-B-lactamas"/>
</dbReference>
<organism evidence="2 3">
    <name type="scientific">Marseilla massiliensis</name>
    <dbReference type="NCBI Taxonomy" id="1841864"/>
    <lineage>
        <taxon>Bacteria</taxon>
        <taxon>Pseudomonadati</taxon>
        <taxon>Bacteroidota</taxon>
        <taxon>Bacteroidia</taxon>
        <taxon>Bacteroidales</taxon>
        <taxon>Prevotellaceae</taxon>
        <taxon>Marseilla</taxon>
    </lineage>
</organism>
<dbReference type="InterPro" id="IPR052533">
    <property type="entry name" value="WalJ/YycJ-like"/>
</dbReference>
<evidence type="ECO:0000259" key="1">
    <source>
        <dbReference type="SMART" id="SM00849"/>
    </source>
</evidence>
<dbReference type="PANTHER" id="PTHR47619">
    <property type="entry name" value="METALLO-HYDROLASE YYCJ-RELATED"/>
    <property type="match status" value="1"/>
</dbReference>
<evidence type="ECO:0000313" key="2">
    <source>
        <dbReference type="EMBL" id="MBM6672999.1"/>
    </source>
</evidence>
<proteinExistence type="predicted"/>
<dbReference type="Pfam" id="PF12706">
    <property type="entry name" value="Lactamase_B_2"/>
    <property type="match status" value="1"/>
</dbReference>
<dbReference type="RefSeq" id="WP_021947759.1">
    <property type="nucleotide sequence ID" value="NZ_JACJJG010000010.1"/>
</dbReference>
<protein>
    <submittedName>
        <fullName evidence="2">MBL fold metallo-hydrolase</fullName>
    </submittedName>
</protein>
<dbReference type="SMART" id="SM00849">
    <property type="entry name" value="Lactamase_B"/>
    <property type="match status" value="1"/>
</dbReference>
<gene>
    <name evidence="2" type="ORF">H6A34_03800</name>
</gene>